<keyword evidence="6" id="KW-0813">Transport</keyword>
<dbReference type="Proteomes" id="UP001230005">
    <property type="component" value="Unassembled WGS sequence"/>
</dbReference>
<evidence type="ECO:0000256" key="4">
    <source>
        <dbReference type="ARBA" id="ARBA00023004"/>
    </source>
</evidence>
<feature type="domain" description="4Fe-4S ferredoxin-type" evidence="7">
    <location>
        <begin position="18"/>
        <end position="48"/>
    </location>
</feature>
<dbReference type="PIRSF" id="PIRSF000139">
    <property type="entry name" value="Glc_ox_4Fe-4S"/>
    <property type="match status" value="1"/>
</dbReference>
<evidence type="ECO:0000313" key="9">
    <source>
        <dbReference type="Proteomes" id="UP001230005"/>
    </source>
</evidence>
<dbReference type="PANTHER" id="PTHR32479:SF17">
    <property type="entry name" value="GLYCOLATE OXIDASE IRON-SULFUR SUBUNIT"/>
    <property type="match status" value="1"/>
</dbReference>
<keyword evidence="9" id="KW-1185">Reference proteome</keyword>
<evidence type="ECO:0000256" key="5">
    <source>
        <dbReference type="ARBA" id="ARBA00023014"/>
    </source>
</evidence>
<dbReference type="SUPFAM" id="SSF46548">
    <property type="entry name" value="alpha-helical ferredoxin"/>
    <property type="match status" value="1"/>
</dbReference>
<dbReference type="PANTHER" id="PTHR32479">
    <property type="entry name" value="GLYCOLATE OXIDASE IRON-SULFUR SUBUNIT"/>
    <property type="match status" value="1"/>
</dbReference>
<dbReference type="InterPro" id="IPR004017">
    <property type="entry name" value="Cys_rich_dom"/>
</dbReference>
<protein>
    <recommendedName>
        <fullName evidence="6">Glycolate oxidase iron-sulfur subunit</fullName>
        <ecNumber evidence="6">1.1.99.14</ecNumber>
    </recommendedName>
</protein>
<keyword evidence="6" id="KW-0249">Electron transport</keyword>
<comment type="catalytic activity">
    <reaction evidence="6">
        <text>(R)-lactate + A = pyruvate + AH2</text>
        <dbReference type="Rhea" id="RHEA:15089"/>
        <dbReference type="ChEBI" id="CHEBI:13193"/>
        <dbReference type="ChEBI" id="CHEBI:15361"/>
        <dbReference type="ChEBI" id="CHEBI:16004"/>
        <dbReference type="ChEBI" id="CHEBI:17499"/>
    </reaction>
</comment>
<proteinExistence type="predicted"/>
<comment type="caution">
    <text evidence="8">The sequence shown here is derived from an EMBL/GenBank/DDBJ whole genome shotgun (WGS) entry which is preliminary data.</text>
</comment>
<organism evidence="8 9">
    <name type="scientific">Evansella vedderi</name>
    <dbReference type="NCBI Taxonomy" id="38282"/>
    <lineage>
        <taxon>Bacteria</taxon>
        <taxon>Bacillati</taxon>
        <taxon>Bacillota</taxon>
        <taxon>Bacilli</taxon>
        <taxon>Bacillales</taxon>
        <taxon>Bacillaceae</taxon>
        <taxon>Evansella</taxon>
    </lineage>
</organism>
<reference evidence="8 9" key="1">
    <citation type="submission" date="2023-07" db="EMBL/GenBank/DDBJ databases">
        <title>Genomic Encyclopedia of Type Strains, Phase IV (KMG-IV): sequencing the most valuable type-strain genomes for metagenomic binning, comparative biology and taxonomic classification.</title>
        <authorList>
            <person name="Goeker M."/>
        </authorList>
    </citation>
    <scope>NUCLEOTIDE SEQUENCE [LARGE SCALE GENOMIC DNA]</scope>
    <source>
        <strain evidence="8 9">DSM 9768</strain>
    </source>
</reference>
<dbReference type="EC" id="1.1.99.14" evidence="6"/>
<evidence type="ECO:0000256" key="6">
    <source>
        <dbReference type="PIRNR" id="PIRNR000139"/>
    </source>
</evidence>
<dbReference type="RefSeq" id="WP_307324093.1">
    <property type="nucleotide sequence ID" value="NZ_JAUSUG010000005.1"/>
</dbReference>
<keyword evidence="2 6" id="KW-0479">Metal-binding</keyword>
<evidence type="ECO:0000256" key="3">
    <source>
        <dbReference type="ARBA" id="ARBA00022737"/>
    </source>
</evidence>
<evidence type="ECO:0000256" key="1">
    <source>
        <dbReference type="ARBA" id="ARBA00022485"/>
    </source>
</evidence>
<dbReference type="PROSITE" id="PS00198">
    <property type="entry name" value="4FE4S_FER_1"/>
    <property type="match status" value="1"/>
</dbReference>
<dbReference type="InterPro" id="IPR017896">
    <property type="entry name" value="4Fe4S_Fe-S-bd"/>
</dbReference>
<evidence type="ECO:0000313" key="8">
    <source>
        <dbReference type="EMBL" id="MDQ0254311.1"/>
    </source>
</evidence>
<keyword evidence="3" id="KW-0677">Repeat</keyword>
<keyword evidence="4 6" id="KW-0408">Iron</keyword>
<dbReference type="InterPro" id="IPR009051">
    <property type="entry name" value="Helical_ferredxn"/>
</dbReference>
<name>A0ABT9ZSU9_9BACI</name>
<comment type="function">
    <text evidence="6">Component of a complex that catalyzes the oxidation of glycolate to glyoxylate.</text>
</comment>
<evidence type="ECO:0000256" key="2">
    <source>
        <dbReference type="ARBA" id="ARBA00022723"/>
    </source>
</evidence>
<evidence type="ECO:0000259" key="7">
    <source>
        <dbReference type="PROSITE" id="PS51379"/>
    </source>
</evidence>
<feature type="domain" description="4Fe-4S ferredoxin-type" evidence="7">
    <location>
        <begin position="71"/>
        <end position="94"/>
    </location>
</feature>
<dbReference type="Pfam" id="PF13183">
    <property type="entry name" value="Fer4_8"/>
    <property type="match status" value="1"/>
</dbReference>
<dbReference type="InterPro" id="IPR012257">
    <property type="entry name" value="Glc_ox_4Fe-4S"/>
</dbReference>
<comment type="cofactor">
    <cofactor evidence="6">
        <name>[4Fe-4S] cluster</name>
        <dbReference type="ChEBI" id="CHEBI:49883"/>
    </cofactor>
    <text evidence="6">Binds 2 [4Fe-4S] clusters.</text>
</comment>
<keyword evidence="1 6" id="KW-0004">4Fe-4S</keyword>
<dbReference type="InterPro" id="IPR017900">
    <property type="entry name" value="4Fe4S_Fe_S_CS"/>
</dbReference>
<dbReference type="EMBL" id="JAUSUG010000005">
    <property type="protein sequence ID" value="MDQ0254311.1"/>
    <property type="molecule type" value="Genomic_DNA"/>
</dbReference>
<gene>
    <name evidence="8" type="ORF">J2S74_001686</name>
</gene>
<keyword evidence="5 6" id="KW-0411">Iron-sulfur</keyword>
<dbReference type="Pfam" id="PF02754">
    <property type="entry name" value="CCG"/>
    <property type="match status" value="2"/>
</dbReference>
<dbReference type="PROSITE" id="PS51379">
    <property type="entry name" value="4FE4S_FER_2"/>
    <property type="match status" value="2"/>
</dbReference>
<accession>A0ABT9ZSU9</accession>
<sequence>MSNSKINRTNQIVKDFQEKMDYDELMNCMRCGFCLPSCPTYRETGGNEAASPRGRIAMMKAVVDGKMTPDEDFEKQLSLCLGCRACEPACPPGVKYGHLLEDAVDILQKNKKQSSSVKFLRGFLFDHLFPKKSNMITFTGLMWFYQKSGIQKFARATKLTRLVGKQMSAMERVLPDLPSPKQMKNRPTYVQPEGEVKKRVAFFSNCMMDTLFLDTNDSTLFLLKKAKCEVVIPEDQTCCGAILAHSGEKDKAKELAKKNIEAFEKENVDYIISNAGGCGALLAEYDHLLKDELDWLPRAKAFVRKVKDISEILYAVGLPEMELPPQIITYQDSCHLRNVMKTAAAPRKLLQSIKGVAYKEMVEADRCCGSAGTYNIIEQEMSMQILDHKMVKVLDTKATTIVTANPGCLLQMKLGIDREGYSNTMRGVHIVDLLAEAIKFSEEQKKNVLDKEGKKQPVNT</sequence>
<comment type="catalytic activity">
    <reaction evidence="6">
        <text>glycolate + A = glyoxylate + AH2</text>
        <dbReference type="Rhea" id="RHEA:21264"/>
        <dbReference type="ChEBI" id="CHEBI:13193"/>
        <dbReference type="ChEBI" id="CHEBI:17499"/>
        <dbReference type="ChEBI" id="CHEBI:29805"/>
        <dbReference type="ChEBI" id="CHEBI:36655"/>
        <dbReference type="EC" id="1.1.99.14"/>
    </reaction>
</comment>
<dbReference type="Gene3D" id="1.10.1060.10">
    <property type="entry name" value="Alpha-helical ferredoxin"/>
    <property type="match status" value="1"/>
</dbReference>